<proteinExistence type="inferred from homology"/>
<evidence type="ECO:0000256" key="7">
    <source>
        <dbReference type="ARBA" id="ARBA00023136"/>
    </source>
</evidence>
<accession>A0A934MI96</accession>
<feature type="transmembrane region" description="Helical" evidence="8">
    <location>
        <begin position="284"/>
        <end position="303"/>
    </location>
</feature>
<reference evidence="9" key="1">
    <citation type="submission" date="2020-12" db="EMBL/GenBank/DDBJ databases">
        <title>Bacterial taxonomy.</title>
        <authorList>
            <person name="Pan X."/>
        </authorList>
    </citation>
    <scope>NUCLEOTIDE SEQUENCE</scope>
    <source>
        <strain evidence="9">B2012</strain>
    </source>
</reference>
<feature type="transmembrane region" description="Helical" evidence="8">
    <location>
        <begin position="21"/>
        <end position="39"/>
    </location>
</feature>
<dbReference type="InterPro" id="IPR002549">
    <property type="entry name" value="AI-2E-like"/>
</dbReference>
<organism evidence="9 10">
    <name type="scientific">Acuticoccus mangrovi</name>
    <dbReference type="NCBI Taxonomy" id="2796142"/>
    <lineage>
        <taxon>Bacteria</taxon>
        <taxon>Pseudomonadati</taxon>
        <taxon>Pseudomonadota</taxon>
        <taxon>Alphaproteobacteria</taxon>
        <taxon>Hyphomicrobiales</taxon>
        <taxon>Amorphaceae</taxon>
        <taxon>Acuticoccus</taxon>
    </lineage>
</organism>
<dbReference type="Pfam" id="PF01594">
    <property type="entry name" value="AI-2E_transport"/>
    <property type="match status" value="1"/>
</dbReference>
<protein>
    <submittedName>
        <fullName evidence="9">AI-2E family transporter</fullName>
    </submittedName>
</protein>
<gene>
    <name evidence="9" type="ORF">JCR33_14690</name>
</gene>
<feature type="transmembrane region" description="Helical" evidence="8">
    <location>
        <begin position="45"/>
        <end position="63"/>
    </location>
</feature>
<feature type="transmembrane region" description="Helical" evidence="8">
    <location>
        <begin position="251"/>
        <end position="278"/>
    </location>
</feature>
<feature type="transmembrane region" description="Helical" evidence="8">
    <location>
        <begin position="199"/>
        <end position="219"/>
    </location>
</feature>
<evidence type="ECO:0000256" key="2">
    <source>
        <dbReference type="ARBA" id="ARBA00009773"/>
    </source>
</evidence>
<evidence type="ECO:0000256" key="3">
    <source>
        <dbReference type="ARBA" id="ARBA00022448"/>
    </source>
</evidence>
<evidence type="ECO:0000256" key="1">
    <source>
        <dbReference type="ARBA" id="ARBA00004651"/>
    </source>
</evidence>
<keyword evidence="5 8" id="KW-0812">Transmembrane</keyword>
<dbReference type="EMBL" id="JAEKJA010000011">
    <property type="protein sequence ID" value="MBJ3776951.1"/>
    <property type="molecule type" value="Genomic_DNA"/>
</dbReference>
<dbReference type="PANTHER" id="PTHR21716">
    <property type="entry name" value="TRANSMEMBRANE PROTEIN"/>
    <property type="match status" value="1"/>
</dbReference>
<comment type="caution">
    <text evidence="9">The sequence shown here is derived from an EMBL/GenBank/DDBJ whole genome shotgun (WGS) entry which is preliminary data.</text>
</comment>
<feature type="transmembrane region" description="Helical" evidence="8">
    <location>
        <begin position="75"/>
        <end position="98"/>
    </location>
</feature>
<dbReference type="GO" id="GO:0005886">
    <property type="term" value="C:plasma membrane"/>
    <property type="evidence" value="ECO:0007669"/>
    <property type="project" value="UniProtKB-SubCell"/>
</dbReference>
<evidence type="ECO:0000313" key="10">
    <source>
        <dbReference type="Proteomes" id="UP000609531"/>
    </source>
</evidence>
<dbReference type="PANTHER" id="PTHR21716:SF67">
    <property type="entry name" value="TRANSPORT PROTEIN YDIK-RELATED"/>
    <property type="match status" value="1"/>
</dbReference>
<keyword evidence="3" id="KW-0813">Transport</keyword>
<evidence type="ECO:0000313" key="9">
    <source>
        <dbReference type="EMBL" id="MBJ3776951.1"/>
    </source>
</evidence>
<sequence>MDHDISEASSGRTVEQRAVDVVIRLGVLAVLIYLAVSLIHPFLSILVWSAILTVTLYPIYRWGKRMLFGSGALSALVVTLVSLALVFGPLAMLCASFVQSLEALAAAIHGNTLTLPKLPAGIAGIPVIGDDIVHFWDLASSDLSGFMREYGQMLVVPGEWMLGIIASLAGVIAVVALAVVISAFLYAPGPRLVEGTRSLILPVAGSNGIHFLDLAGATIRNVARGVVGVSVLEALVIGVVFLAAEVPHVGILTLAALVVSVAQIGSGVVVVPVAIWAWFALDPLTAAFLSVAALPIFMIQPVLRPIIMGQRSETPVLVIFLGLFGGVIAYGLPGLFIGPVVLAVLFDLVHEWIRARSAADAEAPPVPVRAADSP</sequence>
<evidence type="ECO:0000256" key="6">
    <source>
        <dbReference type="ARBA" id="ARBA00022989"/>
    </source>
</evidence>
<comment type="similarity">
    <text evidence="2">Belongs to the autoinducer-2 exporter (AI-2E) (TC 2.A.86) family.</text>
</comment>
<evidence type="ECO:0000256" key="8">
    <source>
        <dbReference type="SAM" id="Phobius"/>
    </source>
</evidence>
<evidence type="ECO:0000256" key="5">
    <source>
        <dbReference type="ARBA" id="ARBA00022692"/>
    </source>
</evidence>
<evidence type="ECO:0000256" key="4">
    <source>
        <dbReference type="ARBA" id="ARBA00022475"/>
    </source>
</evidence>
<dbReference type="RefSeq" id="WP_198882842.1">
    <property type="nucleotide sequence ID" value="NZ_JAEKJA010000011.1"/>
</dbReference>
<keyword evidence="7 8" id="KW-0472">Membrane</keyword>
<dbReference type="Proteomes" id="UP000609531">
    <property type="component" value="Unassembled WGS sequence"/>
</dbReference>
<name>A0A934MI96_9HYPH</name>
<feature type="transmembrane region" description="Helical" evidence="8">
    <location>
        <begin position="225"/>
        <end position="244"/>
    </location>
</feature>
<feature type="transmembrane region" description="Helical" evidence="8">
    <location>
        <begin position="315"/>
        <end position="346"/>
    </location>
</feature>
<keyword evidence="4" id="KW-1003">Cell membrane</keyword>
<keyword evidence="10" id="KW-1185">Reference proteome</keyword>
<dbReference type="AlphaFoldDB" id="A0A934MI96"/>
<keyword evidence="6 8" id="KW-1133">Transmembrane helix</keyword>
<feature type="transmembrane region" description="Helical" evidence="8">
    <location>
        <begin position="160"/>
        <end position="187"/>
    </location>
</feature>
<comment type="subcellular location">
    <subcellularLocation>
        <location evidence="1">Cell membrane</location>
        <topology evidence="1">Multi-pass membrane protein</topology>
    </subcellularLocation>
</comment>